<sequence>MVDQIIMSMTKKWLVFMFCAMISLPVFSQDYFSYDEDLQVIAVLLSSSPDAAKSSAEKFATKHKEDGALLAGLGTLFLRAGQLDDATHYFNLAQQCRRISVKALNLGGDIARAKNRPDSAQFYYKRAMYFDRKDPDAYFKLADLLKTKEINKSIEALKTLKKNRPDLNVQRYMAEVYYTANDLTNAIAAYKSIGVDSLNDKELMQYSLSLYIKKDYSKSLDLAVMGHKRSSKDPVFNRLLLYNNTELQHFETAINNANDLFNNSKDTKPQYQDYIYYGYALSGLGRTQEAIQQFNVALQKNANLPGIHKQISEAYTRIHDYDNAIKYYEQYVSNMKDTTDNRAYEIFQLGRLYWRKGTDVKENETRTEEQTKAIEHAADLFGQVATLRPNSYLGFYWQGNANAMLDPEYTKGLAKPYFSKAAELLEKSGSSKDHLIECYKQLSYYYYIKKEMSSSVEYAQKILALDPEDDFAKQMVATKVK</sequence>
<keyword evidence="3" id="KW-1185">Reference proteome</keyword>
<dbReference type="SUPFAM" id="SSF48452">
    <property type="entry name" value="TPR-like"/>
    <property type="match status" value="2"/>
</dbReference>
<organism evidence="2 3">
    <name type="scientific">Hoylesella loescheii DSM 19665 = JCM 12249 = ATCC 15930</name>
    <dbReference type="NCBI Taxonomy" id="1122985"/>
    <lineage>
        <taxon>Bacteria</taxon>
        <taxon>Pseudomonadati</taxon>
        <taxon>Bacteroidota</taxon>
        <taxon>Bacteroidia</taxon>
        <taxon>Bacteroidales</taxon>
        <taxon>Prevotellaceae</taxon>
        <taxon>Hoylesella</taxon>
    </lineage>
</organism>
<gene>
    <name evidence="2" type="ORF">HMPREF1991_01601</name>
</gene>
<dbReference type="GO" id="GO:0051301">
    <property type="term" value="P:cell division"/>
    <property type="evidence" value="ECO:0007669"/>
    <property type="project" value="TreeGrafter"/>
</dbReference>
<name>A0A069QHJ9_HOYLO</name>
<dbReference type="Proteomes" id="UP000027442">
    <property type="component" value="Unassembled WGS sequence"/>
</dbReference>
<dbReference type="InterPro" id="IPR019734">
    <property type="entry name" value="TPR_rpt"/>
</dbReference>
<dbReference type="PANTHER" id="PTHR12558">
    <property type="entry name" value="CELL DIVISION CYCLE 16,23,27"/>
    <property type="match status" value="1"/>
</dbReference>
<dbReference type="PROSITE" id="PS50005">
    <property type="entry name" value="TPR"/>
    <property type="match status" value="1"/>
</dbReference>
<protein>
    <submittedName>
        <fullName evidence="2">Tetratricopeptide repeat protein</fullName>
    </submittedName>
</protein>
<dbReference type="PATRIC" id="fig|1122985.7.peg.1663"/>
<evidence type="ECO:0000313" key="3">
    <source>
        <dbReference type="Proteomes" id="UP000027442"/>
    </source>
</evidence>
<evidence type="ECO:0000313" key="2">
    <source>
        <dbReference type="EMBL" id="KDR52338.1"/>
    </source>
</evidence>
<reference evidence="2 3" key="1">
    <citation type="submission" date="2013-08" db="EMBL/GenBank/DDBJ databases">
        <authorList>
            <person name="Weinstock G."/>
            <person name="Sodergren E."/>
            <person name="Wylie T."/>
            <person name="Fulton L."/>
            <person name="Fulton R."/>
            <person name="Fronick C."/>
            <person name="O'Laughlin M."/>
            <person name="Godfrey J."/>
            <person name="Miner T."/>
            <person name="Herter B."/>
            <person name="Appelbaum E."/>
            <person name="Cordes M."/>
            <person name="Lek S."/>
            <person name="Wollam A."/>
            <person name="Pepin K.H."/>
            <person name="Palsikar V.B."/>
            <person name="Mitreva M."/>
            <person name="Wilson R.K."/>
        </authorList>
    </citation>
    <scope>NUCLEOTIDE SEQUENCE [LARGE SCALE GENOMIC DNA]</scope>
    <source>
        <strain evidence="2 3">ATCC 15930</strain>
    </source>
</reference>
<dbReference type="GO" id="GO:0031145">
    <property type="term" value="P:anaphase-promoting complex-dependent catabolic process"/>
    <property type="evidence" value="ECO:0007669"/>
    <property type="project" value="TreeGrafter"/>
</dbReference>
<dbReference type="EMBL" id="JNGW01000067">
    <property type="protein sequence ID" value="KDR52338.1"/>
    <property type="molecule type" value="Genomic_DNA"/>
</dbReference>
<accession>A0A069QHJ9</accession>
<dbReference type="InterPro" id="IPR011990">
    <property type="entry name" value="TPR-like_helical_dom_sf"/>
</dbReference>
<dbReference type="GO" id="GO:0016567">
    <property type="term" value="P:protein ubiquitination"/>
    <property type="evidence" value="ECO:0007669"/>
    <property type="project" value="TreeGrafter"/>
</dbReference>
<dbReference type="HOGENOM" id="CLU_032900_2_0_10"/>
<comment type="caution">
    <text evidence="2">The sequence shown here is derived from an EMBL/GenBank/DDBJ whole genome shotgun (WGS) entry which is preliminary data.</text>
</comment>
<dbReference type="PANTHER" id="PTHR12558:SF10">
    <property type="entry name" value="CELL DIVISION CYCLE PROTEIN 23 HOMOLOG"/>
    <property type="match status" value="1"/>
</dbReference>
<dbReference type="AlphaFoldDB" id="A0A069QHJ9"/>
<dbReference type="SMART" id="SM00028">
    <property type="entry name" value="TPR"/>
    <property type="match status" value="5"/>
</dbReference>
<evidence type="ECO:0000256" key="1">
    <source>
        <dbReference type="PROSITE-ProRule" id="PRU00339"/>
    </source>
</evidence>
<feature type="repeat" description="TPR" evidence="1">
    <location>
        <begin position="436"/>
        <end position="469"/>
    </location>
</feature>
<keyword evidence="1" id="KW-0802">TPR repeat</keyword>
<dbReference type="Gene3D" id="1.25.40.10">
    <property type="entry name" value="Tetratricopeptide repeat domain"/>
    <property type="match status" value="2"/>
</dbReference>
<dbReference type="eggNOG" id="COG0457">
    <property type="taxonomic scope" value="Bacteria"/>
</dbReference>
<proteinExistence type="predicted"/>